<dbReference type="Pfam" id="PF13186">
    <property type="entry name" value="SPASM"/>
    <property type="match status" value="1"/>
</dbReference>
<dbReference type="CDD" id="cd00616">
    <property type="entry name" value="AHBA_syn"/>
    <property type="match status" value="1"/>
</dbReference>
<protein>
    <submittedName>
        <fullName evidence="11">Pilin glycosylation protein</fullName>
    </submittedName>
</protein>
<dbReference type="InterPro" id="IPR000653">
    <property type="entry name" value="DegT/StrS_aminotransferase"/>
</dbReference>
<evidence type="ECO:0000256" key="8">
    <source>
        <dbReference type="RuleBase" id="RU004508"/>
    </source>
</evidence>
<feature type="domain" description="Radical SAM core" evidence="9">
    <location>
        <begin position="12"/>
        <end position="114"/>
    </location>
</feature>
<evidence type="ECO:0000313" key="11">
    <source>
        <dbReference type="EMBL" id="CBW27861.1"/>
    </source>
</evidence>
<dbReference type="GO" id="GO:0046872">
    <property type="term" value="F:metal ion binding"/>
    <property type="evidence" value="ECO:0007669"/>
    <property type="project" value="UniProtKB-KW"/>
</dbReference>
<dbReference type="InterPro" id="IPR023885">
    <property type="entry name" value="4Fe4S-binding_SPASM_dom"/>
</dbReference>
<dbReference type="GO" id="GO:0051539">
    <property type="term" value="F:4 iron, 4 sulfur cluster binding"/>
    <property type="evidence" value="ECO:0007669"/>
    <property type="project" value="UniProtKB-KW"/>
</dbReference>
<gene>
    <name evidence="11" type="ordered locus">BMS_3104</name>
</gene>
<dbReference type="eggNOG" id="COG0399">
    <property type="taxonomic scope" value="Bacteria"/>
</dbReference>
<evidence type="ECO:0000256" key="1">
    <source>
        <dbReference type="ARBA" id="ARBA00001966"/>
    </source>
</evidence>
<dbReference type="InterPro" id="IPR000385">
    <property type="entry name" value="MoaA_NifB_PqqE_Fe-S-bd_CS"/>
</dbReference>
<dbReference type="SUPFAM" id="SSF102114">
    <property type="entry name" value="Radical SAM enzymes"/>
    <property type="match status" value="1"/>
</dbReference>
<dbReference type="Proteomes" id="UP000008963">
    <property type="component" value="Chromosome"/>
</dbReference>
<evidence type="ECO:0000256" key="3">
    <source>
        <dbReference type="ARBA" id="ARBA00022691"/>
    </source>
</evidence>
<dbReference type="InterPro" id="IPR034386">
    <property type="entry name" value="BtrN-like"/>
</dbReference>
<dbReference type="InterPro" id="IPR013785">
    <property type="entry name" value="Aldolase_TIM"/>
</dbReference>
<dbReference type="SUPFAM" id="SSF53383">
    <property type="entry name" value="PLP-dependent transferases"/>
    <property type="match status" value="1"/>
</dbReference>
<keyword evidence="3" id="KW-0949">S-adenosyl-L-methionine</keyword>
<evidence type="ECO:0000256" key="4">
    <source>
        <dbReference type="ARBA" id="ARBA00022723"/>
    </source>
</evidence>
<evidence type="ECO:0000259" key="9">
    <source>
        <dbReference type="Pfam" id="PF04055"/>
    </source>
</evidence>
<dbReference type="KEGG" id="bmx:BMS_3104"/>
<dbReference type="InterPro" id="IPR034391">
    <property type="entry name" value="AdoMet-like_SPASM_containing"/>
</dbReference>
<dbReference type="PANTHER" id="PTHR30244:SF34">
    <property type="entry name" value="DTDP-4-AMINO-4,6-DIDEOXYGALACTOSE TRANSAMINASE"/>
    <property type="match status" value="1"/>
</dbReference>
<dbReference type="eggNOG" id="COG0535">
    <property type="taxonomic scope" value="Bacteria"/>
</dbReference>
<dbReference type="InterPro" id="IPR015421">
    <property type="entry name" value="PyrdxlP-dep_Trfase_major"/>
</dbReference>
<dbReference type="GO" id="GO:0000271">
    <property type="term" value="P:polysaccharide biosynthetic process"/>
    <property type="evidence" value="ECO:0007669"/>
    <property type="project" value="TreeGrafter"/>
</dbReference>
<dbReference type="Pfam" id="PF01041">
    <property type="entry name" value="DegT_DnrJ_EryC1"/>
    <property type="match status" value="1"/>
</dbReference>
<keyword evidence="2" id="KW-0004">4Fe-4S</keyword>
<dbReference type="SFLD" id="SFLDS00029">
    <property type="entry name" value="Radical_SAM"/>
    <property type="match status" value="1"/>
</dbReference>
<dbReference type="InterPro" id="IPR058240">
    <property type="entry name" value="rSAM_sf"/>
</dbReference>
<evidence type="ECO:0000256" key="7">
    <source>
        <dbReference type="ARBA" id="ARBA00037999"/>
    </source>
</evidence>
<evidence type="ECO:0000256" key="5">
    <source>
        <dbReference type="ARBA" id="ARBA00023004"/>
    </source>
</evidence>
<dbReference type="EMBL" id="FQ312005">
    <property type="protein sequence ID" value="CBW27861.1"/>
    <property type="molecule type" value="Genomic_DNA"/>
</dbReference>
<dbReference type="HOGENOM" id="CLU_424992_0_0_7"/>
<dbReference type="InterPro" id="IPR015422">
    <property type="entry name" value="PyrdxlP-dep_Trfase_small"/>
</dbReference>
<dbReference type="Gene3D" id="3.90.1150.10">
    <property type="entry name" value="Aspartate Aminotransferase, domain 1"/>
    <property type="match status" value="1"/>
</dbReference>
<organism evidence="11 12">
    <name type="scientific">Halobacteriovorax marinus (strain ATCC BAA-682 / DSM 15412 / SJ)</name>
    <name type="common">Bacteriovorax marinus</name>
    <dbReference type="NCBI Taxonomy" id="862908"/>
    <lineage>
        <taxon>Bacteria</taxon>
        <taxon>Pseudomonadati</taxon>
        <taxon>Bdellovibrionota</taxon>
        <taxon>Bacteriovoracia</taxon>
        <taxon>Bacteriovoracales</taxon>
        <taxon>Halobacteriovoraceae</taxon>
        <taxon>Halobacteriovorax</taxon>
    </lineage>
</organism>
<dbReference type="InterPro" id="IPR015424">
    <property type="entry name" value="PyrdxlP-dep_Trfase"/>
</dbReference>
<dbReference type="Pfam" id="PF04055">
    <property type="entry name" value="Radical_SAM"/>
    <property type="match status" value="1"/>
</dbReference>
<dbReference type="GO" id="GO:0030170">
    <property type="term" value="F:pyridoxal phosphate binding"/>
    <property type="evidence" value="ECO:0007669"/>
    <property type="project" value="TreeGrafter"/>
</dbReference>
<evidence type="ECO:0000256" key="2">
    <source>
        <dbReference type="ARBA" id="ARBA00022485"/>
    </source>
</evidence>
<comment type="cofactor">
    <cofactor evidence="1">
        <name>[4Fe-4S] cluster</name>
        <dbReference type="ChEBI" id="CHEBI:49883"/>
    </cofactor>
</comment>
<dbReference type="PANTHER" id="PTHR30244">
    <property type="entry name" value="TRANSAMINASE"/>
    <property type="match status" value="1"/>
</dbReference>
<reference evidence="12" key="1">
    <citation type="journal article" date="2013" name="ISME J.">
        <title>A small predatory core genome in the divergent marine Bacteriovorax marinus SJ and the terrestrial Bdellovibrio bacteriovorus.</title>
        <authorList>
            <person name="Crossman L.C."/>
            <person name="Chen H."/>
            <person name="Cerdeno-Tarraga A.M."/>
            <person name="Brooks K."/>
            <person name="Quail M.A."/>
            <person name="Pineiro S.A."/>
            <person name="Hobley L."/>
            <person name="Sockett R.E."/>
            <person name="Bentley S.D."/>
            <person name="Parkhill J."/>
            <person name="Williams H.N."/>
            <person name="Stine O.C."/>
        </authorList>
    </citation>
    <scope>NUCLEOTIDE SEQUENCE [LARGE SCALE GENOMIC DNA]</scope>
    <source>
        <strain evidence="12">ATCC BAA-682 / DSM 15412 / SJ</strain>
    </source>
</reference>
<keyword evidence="12" id="KW-1185">Reference proteome</keyword>
<keyword evidence="5" id="KW-0408">Iron</keyword>
<dbReference type="STRING" id="862908.BMS_3104"/>
<dbReference type="GO" id="GO:0017000">
    <property type="term" value="P:antibiotic biosynthetic process"/>
    <property type="evidence" value="ECO:0007669"/>
    <property type="project" value="InterPro"/>
</dbReference>
<dbReference type="Gene3D" id="3.20.20.70">
    <property type="entry name" value="Aldolase class I"/>
    <property type="match status" value="1"/>
</dbReference>
<dbReference type="RefSeq" id="WP_014245631.1">
    <property type="nucleotide sequence ID" value="NC_016620.1"/>
</dbReference>
<name>E1WZH2_HALMS</name>
<evidence type="ECO:0000259" key="10">
    <source>
        <dbReference type="Pfam" id="PF13186"/>
    </source>
</evidence>
<evidence type="ECO:0000313" key="12">
    <source>
        <dbReference type="Proteomes" id="UP000008963"/>
    </source>
</evidence>
<evidence type="ECO:0000256" key="6">
    <source>
        <dbReference type="ARBA" id="ARBA00023014"/>
    </source>
</evidence>
<keyword evidence="4" id="KW-0479">Metal-binding</keyword>
<keyword evidence="6" id="KW-0411">Iron-sulfur</keyword>
<dbReference type="CDD" id="cd01335">
    <property type="entry name" value="Radical_SAM"/>
    <property type="match status" value="1"/>
</dbReference>
<dbReference type="OrthoDB" id="5297982at2"/>
<comment type="similarity">
    <text evidence="7 8">Belongs to the DegT/DnrJ/EryC1 family.</text>
</comment>
<dbReference type="GO" id="GO:0016491">
    <property type="term" value="F:oxidoreductase activity"/>
    <property type="evidence" value="ECO:0007669"/>
    <property type="project" value="InterPro"/>
</dbReference>
<proteinExistence type="inferred from homology"/>
<dbReference type="PATRIC" id="fig|862908.3.peg.2967"/>
<dbReference type="SFLD" id="SFLDF00424">
    <property type="entry name" value="2-deoxy-scyllo-inosamine_dehyd"/>
    <property type="match status" value="1"/>
</dbReference>
<dbReference type="GO" id="GO:0008483">
    <property type="term" value="F:transaminase activity"/>
    <property type="evidence" value="ECO:0007669"/>
    <property type="project" value="TreeGrafter"/>
</dbReference>
<feature type="domain" description="4Fe4S-binding SPASM" evidence="10">
    <location>
        <begin position="172"/>
        <end position="238"/>
    </location>
</feature>
<dbReference type="SFLD" id="SFLDG01387">
    <property type="entry name" value="BtrN-like_SPASM_domain_contain"/>
    <property type="match status" value="1"/>
</dbReference>
<dbReference type="InterPro" id="IPR007197">
    <property type="entry name" value="rSAM"/>
</dbReference>
<dbReference type="Gene3D" id="3.40.640.10">
    <property type="entry name" value="Type I PLP-dependent aspartate aminotransferase-like (Major domain)"/>
    <property type="match status" value="1"/>
</dbReference>
<keyword evidence="8" id="KW-0663">Pyridoxal phosphate</keyword>
<dbReference type="PROSITE" id="PS01305">
    <property type="entry name" value="MOAA_NIFB_PQQE"/>
    <property type="match status" value="1"/>
</dbReference>
<dbReference type="SFLD" id="SFLDG01067">
    <property type="entry name" value="SPASM/twitch_domain_containing"/>
    <property type="match status" value="1"/>
</dbReference>
<sequence length="644" mass="72561">MNSKHPLVIEIEINSGCNLSCSYCPNSLENYASNFEMEESVYSLLLSQLKENGFKGKLAFDFYNEPMMAKNFNWFVSEARRVLPDSFLSLYTNGTRITSKDKLQEILDLGLGEIVVTKHEQVKKLPLENFYKDLEEQVKSKISLRGFGDLTLTNRGGSLDLETSIDSSNLPCSVPSLMMTVTYSGEVLSCFEDAYRKKSLGNIKNKNIIDIWNSNEACQFREDLLAGKRELHSICKNCSRVDFSEGKEKMEKHFIDQEEVDAVAEVLKSGELFRYQKQDGLCRKFEKALASKFGVKYAHLVTSGTNALVCALIASDIGEGDEVLIPSYTFIATASAVLMAGAIPVVCEVDDNLQLDLNHAKEIISDRTKGLIPVHMDGIACDMDAFVKFSKDHNLKLIEDACQSFGGKYKGKYLGTFGDFGCFSFNKDKIITSGDGGIVLTNDREMYEKICCISDGAFSISPHHENFFTDFNPVLGYSMRVSEITGAILNIQLKKSEMILLKYRERKKILYDALKEVDGIKIQNGHDVEGDCGITIYLSCKDANMCASIGKALRNRRVAAIPPSMRPGHVVWKWGKMLTKEAFFDKRRNPYLKTDKQYNYAVFNFLSSMDKVTKTLRVEVDIHWTIEETFKIAELIKDSIRTVK</sequence>
<accession>E1WZH2</accession>
<dbReference type="AlphaFoldDB" id="E1WZH2"/>
<dbReference type="CDD" id="cd21109">
    <property type="entry name" value="SPASM"/>
    <property type="match status" value="1"/>
</dbReference>